<feature type="transmembrane region" description="Helical" evidence="2">
    <location>
        <begin position="255"/>
        <end position="277"/>
    </location>
</feature>
<protein>
    <submittedName>
        <fullName evidence="3">Uncharacterized protein</fullName>
    </submittedName>
</protein>
<gene>
    <name evidence="3" type="ORF">SI8410_04005095</name>
</gene>
<evidence type="ECO:0000256" key="1">
    <source>
        <dbReference type="SAM" id="MobiDB-lite"/>
    </source>
</evidence>
<organism evidence="3 4">
    <name type="scientific">Spirodela intermedia</name>
    <name type="common">Intermediate duckweed</name>
    <dbReference type="NCBI Taxonomy" id="51605"/>
    <lineage>
        <taxon>Eukaryota</taxon>
        <taxon>Viridiplantae</taxon>
        <taxon>Streptophyta</taxon>
        <taxon>Embryophyta</taxon>
        <taxon>Tracheophyta</taxon>
        <taxon>Spermatophyta</taxon>
        <taxon>Magnoliopsida</taxon>
        <taxon>Liliopsida</taxon>
        <taxon>Araceae</taxon>
        <taxon>Lemnoideae</taxon>
        <taxon>Spirodela</taxon>
    </lineage>
</organism>
<dbReference type="PANTHER" id="PTHR37233:SF2">
    <property type="entry name" value="TRANSMEMBRANE PROTEIN"/>
    <property type="match status" value="1"/>
</dbReference>
<evidence type="ECO:0000256" key="2">
    <source>
        <dbReference type="SAM" id="Phobius"/>
    </source>
</evidence>
<dbReference type="PANTHER" id="PTHR37233">
    <property type="entry name" value="TRANSMEMBRANE PROTEIN"/>
    <property type="match status" value="1"/>
</dbReference>
<feature type="region of interest" description="Disordered" evidence="1">
    <location>
        <begin position="181"/>
        <end position="234"/>
    </location>
</feature>
<feature type="compositionally biased region" description="Gly residues" evidence="1">
    <location>
        <begin position="72"/>
        <end position="81"/>
    </location>
</feature>
<keyword evidence="4" id="KW-1185">Reference proteome</keyword>
<dbReference type="OrthoDB" id="1938146at2759"/>
<keyword evidence="2" id="KW-0812">Transmembrane</keyword>
<reference evidence="3" key="1">
    <citation type="submission" date="2020-02" db="EMBL/GenBank/DDBJ databases">
        <authorList>
            <person name="Scholz U."/>
            <person name="Mascher M."/>
            <person name="Fiebig A."/>
        </authorList>
    </citation>
    <scope>NUCLEOTIDE SEQUENCE</scope>
</reference>
<dbReference type="GO" id="GO:0009535">
    <property type="term" value="C:chloroplast thylakoid membrane"/>
    <property type="evidence" value="ECO:0007669"/>
    <property type="project" value="TreeGrafter"/>
</dbReference>
<accession>A0A7I8KB39</accession>
<feature type="compositionally biased region" description="Basic and acidic residues" evidence="1">
    <location>
        <begin position="200"/>
        <end position="219"/>
    </location>
</feature>
<dbReference type="AlphaFoldDB" id="A0A7I8KB39"/>
<keyword evidence="2" id="KW-0472">Membrane</keyword>
<feature type="region of interest" description="Disordered" evidence="1">
    <location>
        <begin position="61"/>
        <end position="81"/>
    </location>
</feature>
<evidence type="ECO:0000313" key="3">
    <source>
        <dbReference type="EMBL" id="CAA7394434.1"/>
    </source>
</evidence>
<dbReference type="Proteomes" id="UP000663760">
    <property type="component" value="Chromosome 4"/>
</dbReference>
<name>A0A7I8KB39_SPIIN</name>
<keyword evidence="2" id="KW-1133">Transmembrane helix</keyword>
<evidence type="ECO:0000313" key="4">
    <source>
        <dbReference type="Proteomes" id="UP000663760"/>
    </source>
</evidence>
<feature type="compositionally biased region" description="Low complexity" evidence="1">
    <location>
        <begin position="111"/>
        <end position="121"/>
    </location>
</feature>
<proteinExistence type="predicted"/>
<sequence>MASIPCSIHAELSSSSSFAAATAAPPWGRLSLPPCSVSSGLPSAGGLRTPFLGLAKTPGGLRGSSGVRAEAGPGGGGGGGGGGGLLKIWSSGIASEMGGIYSRLDGASQVRLPPTTTTTPARPRERRFIPLVNGSGSGGPTAEEAEEAASSPPPPPEAAKRPVLTAREKLRAARVLSRYAVDSKSSAAPPTTTPAAPPPRKAEFGSRVLEAMRETDGGGKRRSGLPEAPSNLLDDSKRGLSKGGFIFDFPGNSDLLVIAFSFVFISTVMFATTFLVWKLGAIHFNEY</sequence>
<feature type="region of interest" description="Disordered" evidence="1">
    <location>
        <begin position="110"/>
        <end position="163"/>
    </location>
</feature>
<dbReference type="EMBL" id="LR746267">
    <property type="protein sequence ID" value="CAA7394434.1"/>
    <property type="molecule type" value="Genomic_DNA"/>
</dbReference>